<dbReference type="Proteomes" id="UP000294558">
    <property type="component" value="Unassembled WGS sequence"/>
</dbReference>
<dbReference type="InterPro" id="IPR027417">
    <property type="entry name" value="P-loop_NTPase"/>
</dbReference>
<evidence type="ECO:0000259" key="4">
    <source>
        <dbReference type="PROSITE" id="PS51161"/>
    </source>
</evidence>
<accession>A0A4R7I377</accession>
<dbReference type="InterPro" id="IPR005144">
    <property type="entry name" value="ATP-cone_dom"/>
</dbReference>
<evidence type="ECO:0000256" key="1">
    <source>
        <dbReference type="ARBA" id="ARBA00022741"/>
    </source>
</evidence>
<dbReference type="RefSeq" id="WP_133869403.1">
    <property type="nucleotide sequence ID" value="NZ_SOAU01000001.1"/>
</dbReference>
<dbReference type="GO" id="GO:0005524">
    <property type="term" value="F:ATP binding"/>
    <property type="evidence" value="ECO:0007669"/>
    <property type="project" value="UniProtKB-UniRule"/>
</dbReference>
<reference evidence="5 6" key="1">
    <citation type="submission" date="2019-03" db="EMBL/GenBank/DDBJ databases">
        <title>Sequencing the genomes of 1000 actinobacteria strains.</title>
        <authorList>
            <person name="Klenk H.-P."/>
        </authorList>
    </citation>
    <scope>NUCLEOTIDE SEQUENCE [LARGE SCALE GENOMIC DNA]</scope>
    <source>
        <strain evidence="5 6">DSM 18936</strain>
    </source>
</reference>
<dbReference type="Gene3D" id="3.40.50.300">
    <property type="entry name" value="P-loop containing nucleotide triphosphate hydrolases"/>
    <property type="match status" value="1"/>
</dbReference>
<evidence type="ECO:0000313" key="6">
    <source>
        <dbReference type="Proteomes" id="UP000294558"/>
    </source>
</evidence>
<dbReference type="Pfam" id="PF13671">
    <property type="entry name" value="AAA_33"/>
    <property type="match status" value="1"/>
</dbReference>
<feature type="domain" description="ATP-cone" evidence="4">
    <location>
        <begin position="12"/>
        <end position="98"/>
    </location>
</feature>
<dbReference type="EMBL" id="SOAU01000001">
    <property type="protein sequence ID" value="TDT17096.1"/>
    <property type="molecule type" value="Genomic_DNA"/>
</dbReference>
<name>A0A4R7I377_9ACTN</name>
<protein>
    <submittedName>
        <fullName evidence="5">2-phosphoglycerate kinase</fullName>
    </submittedName>
</protein>
<keyword evidence="1 3" id="KW-0547">Nucleotide-binding</keyword>
<dbReference type="PANTHER" id="PTHR33477">
    <property type="entry name" value="P-LOOP NTPASE DOMAIN-CONTAINING PROTEIN LPA1 HOMOLOG 1"/>
    <property type="match status" value="1"/>
</dbReference>
<comment type="caution">
    <text evidence="5">The sequence shown here is derived from an EMBL/GenBank/DDBJ whole genome shotgun (WGS) entry which is preliminary data.</text>
</comment>
<evidence type="ECO:0000256" key="2">
    <source>
        <dbReference type="ARBA" id="ARBA00022840"/>
    </source>
</evidence>
<dbReference type="SUPFAM" id="SSF52540">
    <property type="entry name" value="P-loop containing nucleoside triphosphate hydrolases"/>
    <property type="match status" value="1"/>
</dbReference>
<keyword evidence="6" id="KW-1185">Reference proteome</keyword>
<dbReference type="AlphaFoldDB" id="A0A4R7I377"/>
<organism evidence="5 6">
    <name type="scientific">Ilumatobacter fluminis</name>
    <dbReference type="NCBI Taxonomy" id="467091"/>
    <lineage>
        <taxon>Bacteria</taxon>
        <taxon>Bacillati</taxon>
        <taxon>Actinomycetota</taxon>
        <taxon>Acidimicrobiia</taxon>
        <taxon>Acidimicrobiales</taxon>
        <taxon>Ilumatobacteraceae</taxon>
        <taxon>Ilumatobacter</taxon>
    </lineage>
</organism>
<dbReference type="OrthoDB" id="3820382at2"/>
<dbReference type="GO" id="GO:0016301">
    <property type="term" value="F:kinase activity"/>
    <property type="evidence" value="ECO:0007669"/>
    <property type="project" value="UniProtKB-KW"/>
</dbReference>
<proteinExistence type="predicted"/>
<evidence type="ECO:0000313" key="5">
    <source>
        <dbReference type="EMBL" id="TDT17096.1"/>
    </source>
</evidence>
<sequence>MPIDLASDDPTLRITNRHGEVLPFSRGIMATSLLATGLHTEEAYRLASIVQESLHDGRARHDSDELVEVACDVLRAQPEGEQIVRRWLAWRAVRRSGRPVVIVLGGAPGAGKSTLATRLAVRLEITRLVTTDAIREVLRTVVPAAVLPELHASTFEIVDTTKADPFVAFDRQCEAVSNALGAVASRLVTENRSVIAEGVHLRPGALTEALSDHPMRPVVVERVVIAPPSVHRSNLASRRNAEPLRDGDRHLQRFDHITAIQDHLVAQAKTAGIPTMNVAESTALTQDLVGEVVERLGQVAA</sequence>
<dbReference type="PANTHER" id="PTHR33477:SF3">
    <property type="entry name" value="P-LOOP NTPASE DOMAIN-CONTAINING PROTEIN LPA1 HOMOLOG 1"/>
    <property type="match status" value="1"/>
</dbReference>
<evidence type="ECO:0000256" key="3">
    <source>
        <dbReference type="PROSITE-ProRule" id="PRU00492"/>
    </source>
</evidence>
<gene>
    <name evidence="5" type="ORF">BDK89_2700</name>
</gene>
<keyword evidence="2 3" id="KW-0067">ATP-binding</keyword>
<dbReference type="PROSITE" id="PS51161">
    <property type="entry name" value="ATP_CONE"/>
    <property type="match status" value="1"/>
</dbReference>
<keyword evidence="5" id="KW-0418">Kinase</keyword>
<keyword evidence="5" id="KW-0808">Transferase</keyword>